<gene>
    <name evidence="2" type="ORF">CBYS24578_00015293</name>
</gene>
<dbReference type="EMBL" id="CABFNO020001547">
    <property type="protein sequence ID" value="CAG9998602.1"/>
    <property type="molecule type" value="Genomic_DNA"/>
</dbReference>
<proteinExistence type="predicted"/>
<feature type="region of interest" description="Disordered" evidence="1">
    <location>
        <begin position="225"/>
        <end position="244"/>
    </location>
</feature>
<keyword evidence="3" id="KW-1185">Reference proteome</keyword>
<name>A0A9N9YAG4_9HYPO</name>
<sequence>MPRYAWGRQSNAKEHLPQTHKDAWIWEGICRHGVVGTVSSSALGSPSNADRVTSSQGCDLICSYDLQMDGKDVSPGCLPEWKEIPLPVTLELSQGGNDSSTSRKWPCYSFEPMFKAVGEMNPQMKFNDIDIICNRHSLRNLLLFCGGTKYLRSFRINLRLIQNTLLFETHDTRPFLEAGFGRAFENAARTCPAEWKEGVSHYRALRYPLGELSCVVRCEVDASHSGTEEPSWTSPPNGPDLGELSRNFENSANIRSQNESETMRQAGLKHQAMAAEIKSVAFYTSPSRWMPQLWFGRTPWLVCGTHSNGTFHEVTATNPGAFFHTWEDENQIELQKLVMVLKHLRAITRNSGEGQYAAIFQAGPQSRAREIKVFRTTKRWQALPEPLISKFWDSPIPGSA</sequence>
<evidence type="ECO:0000313" key="3">
    <source>
        <dbReference type="Proteomes" id="UP000754883"/>
    </source>
</evidence>
<comment type="caution">
    <text evidence="2">The sequence shown here is derived from an EMBL/GenBank/DDBJ whole genome shotgun (WGS) entry which is preliminary data.</text>
</comment>
<reference evidence="2 3" key="2">
    <citation type="submission" date="2021-10" db="EMBL/GenBank/DDBJ databases">
        <authorList>
            <person name="Piombo E."/>
        </authorList>
    </citation>
    <scope>NUCLEOTIDE SEQUENCE [LARGE SCALE GENOMIC DNA]</scope>
</reference>
<dbReference type="PANTHER" id="PTHR35179:SF1">
    <property type="entry name" value="INTEGRAL MEMBRANE PROTEIN"/>
    <property type="match status" value="1"/>
</dbReference>
<dbReference type="OrthoDB" id="420564at2759"/>
<reference evidence="3" key="1">
    <citation type="submission" date="2019-06" db="EMBL/GenBank/DDBJ databases">
        <authorList>
            <person name="Broberg M."/>
        </authorList>
    </citation>
    <scope>NUCLEOTIDE SEQUENCE [LARGE SCALE GENOMIC DNA]</scope>
</reference>
<dbReference type="AlphaFoldDB" id="A0A9N9YAG4"/>
<evidence type="ECO:0000256" key="1">
    <source>
        <dbReference type="SAM" id="MobiDB-lite"/>
    </source>
</evidence>
<dbReference type="Proteomes" id="UP000754883">
    <property type="component" value="Unassembled WGS sequence"/>
</dbReference>
<accession>A0A9N9YAG4</accession>
<organism evidence="2 3">
    <name type="scientific">Clonostachys byssicola</name>
    <dbReference type="NCBI Taxonomy" id="160290"/>
    <lineage>
        <taxon>Eukaryota</taxon>
        <taxon>Fungi</taxon>
        <taxon>Dikarya</taxon>
        <taxon>Ascomycota</taxon>
        <taxon>Pezizomycotina</taxon>
        <taxon>Sordariomycetes</taxon>
        <taxon>Hypocreomycetidae</taxon>
        <taxon>Hypocreales</taxon>
        <taxon>Bionectriaceae</taxon>
        <taxon>Clonostachys</taxon>
    </lineage>
</organism>
<protein>
    <submittedName>
        <fullName evidence="2">Uncharacterized protein</fullName>
    </submittedName>
</protein>
<feature type="compositionally biased region" description="Polar residues" evidence="1">
    <location>
        <begin position="225"/>
        <end position="235"/>
    </location>
</feature>
<evidence type="ECO:0000313" key="2">
    <source>
        <dbReference type="EMBL" id="CAG9998602.1"/>
    </source>
</evidence>
<dbReference type="PANTHER" id="PTHR35179">
    <property type="entry name" value="PROTEIN CBG02620"/>
    <property type="match status" value="1"/>
</dbReference>